<feature type="binding site" evidence="16">
    <location>
        <position position="208"/>
    </location>
    <ligand>
        <name>ATP</name>
        <dbReference type="ChEBI" id="CHEBI:30616"/>
        <label>1</label>
    </ligand>
</feature>
<evidence type="ECO:0000256" key="9">
    <source>
        <dbReference type="ARBA" id="ARBA00022741"/>
    </source>
</evidence>
<feature type="binding site" evidence="16">
    <location>
        <position position="298"/>
    </location>
    <ligand>
        <name>Mn(2+)</name>
        <dbReference type="ChEBI" id="CHEBI:29035"/>
        <label>2</label>
    </ligand>
</feature>
<feature type="binding site" evidence="16">
    <location>
        <position position="832"/>
    </location>
    <ligand>
        <name>Mg(2+)</name>
        <dbReference type="ChEBI" id="CHEBI:18420"/>
        <label>4</label>
    </ligand>
</feature>
<dbReference type="InterPro" id="IPR011761">
    <property type="entry name" value="ATP-grasp"/>
</dbReference>
<comment type="caution">
    <text evidence="16">Lacks conserved residue(s) required for the propagation of feature annotation.</text>
</comment>
<reference evidence="19 20" key="1">
    <citation type="submission" date="2019-03" db="EMBL/GenBank/DDBJ databases">
        <title>Genomic Encyclopedia of Type Strains, Phase IV (KMG-IV): sequencing the most valuable type-strain genomes for metagenomic binning, comparative biology and taxonomic classification.</title>
        <authorList>
            <person name="Goeker M."/>
        </authorList>
    </citation>
    <scope>NUCLEOTIDE SEQUENCE [LARGE SCALE GENOMIC DNA]</scope>
    <source>
        <strain evidence="19 20">DSM 100451</strain>
    </source>
</reference>
<feature type="binding site" evidence="16">
    <location>
        <position position="820"/>
    </location>
    <ligand>
        <name>ATP</name>
        <dbReference type="ChEBI" id="CHEBI:30616"/>
        <label>2</label>
    </ligand>
</feature>
<dbReference type="GO" id="GO:0044205">
    <property type="term" value="P:'de novo' UMP biosynthetic process"/>
    <property type="evidence" value="ECO:0007669"/>
    <property type="project" value="UniProtKB-UniRule"/>
</dbReference>
<keyword evidence="8 16" id="KW-0677">Repeat</keyword>
<feature type="binding site" evidence="16">
    <location>
        <position position="777"/>
    </location>
    <ligand>
        <name>ATP</name>
        <dbReference type="ChEBI" id="CHEBI:30616"/>
        <label>2</label>
    </ligand>
</feature>
<keyword evidence="10 16" id="KW-0067">ATP-binding</keyword>
<feature type="binding site" evidence="16">
    <location>
        <position position="779"/>
    </location>
    <ligand>
        <name>ATP</name>
        <dbReference type="ChEBI" id="CHEBI:30616"/>
        <label>2</label>
    </ligand>
</feature>
<name>A0A4R1QSV3_9FIRM</name>
<dbReference type="PANTHER" id="PTHR11405:SF53">
    <property type="entry name" value="CARBAMOYL-PHOSPHATE SYNTHASE [AMMONIA], MITOCHONDRIAL"/>
    <property type="match status" value="1"/>
</dbReference>
<comment type="catalytic activity">
    <reaction evidence="14 16">
        <text>hydrogencarbonate + NH4(+) + 2 ATP = carbamoyl phosphate + 2 ADP + phosphate + 2 H(+)</text>
        <dbReference type="Rhea" id="RHEA:18029"/>
        <dbReference type="ChEBI" id="CHEBI:15378"/>
        <dbReference type="ChEBI" id="CHEBI:17544"/>
        <dbReference type="ChEBI" id="CHEBI:28938"/>
        <dbReference type="ChEBI" id="CHEBI:30616"/>
        <dbReference type="ChEBI" id="CHEBI:43474"/>
        <dbReference type="ChEBI" id="CHEBI:58228"/>
        <dbReference type="ChEBI" id="CHEBI:456216"/>
        <dbReference type="EC" id="6.3.4.16"/>
    </reaction>
</comment>
<evidence type="ECO:0000259" key="17">
    <source>
        <dbReference type="PROSITE" id="PS50975"/>
    </source>
</evidence>
<evidence type="ECO:0000313" key="19">
    <source>
        <dbReference type="EMBL" id="TCL56121.1"/>
    </source>
</evidence>
<dbReference type="UniPathway" id="UPA00068">
    <property type="reaction ID" value="UER00171"/>
</dbReference>
<feature type="region of interest" description="Carboxyphosphate synthetic domain" evidence="16">
    <location>
        <begin position="1"/>
        <end position="401"/>
    </location>
</feature>
<dbReference type="PROSITE" id="PS00867">
    <property type="entry name" value="CPSASE_2"/>
    <property type="match status" value="2"/>
</dbReference>
<dbReference type="AlphaFoldDB" id="A0A4R1QSV3"/>
<dbReference type="FunFam" id="3.40.50.20:FF:000001">
    <property type="entry name" value="Carbamoyl-phosphate synthase large chain"/>
    <property type="match status" value="2"/>
</dbReference>
<evidence type="ECO:0000256" key="10">
    <source>
        <dbReference type="ARBA" id="ARBA00022840"/>
    </source>
</evidence>
<feature type="binding site" evidence="16">
    <location>
        <position position="820"/>
    </location>
    <ligand>
        <name>Mn(2+)</name>
        <dbReference type="ChEBI" id="CHEBI:29035"/>
        <label>3</label>
    </ligand>
</feature>
<gene>
    <name evidence="16" type="primary">carB</name>
    <name evidence="19" type="ORF">EDD77_11475</name>
</gene>
<feature type="binding site" evidence="16">
    <location>
        <position position="284"/>
    </location>
    <ligand>
        <name>Mn(2+)</name>
        <dbReference type="ChEBI" id="CHEBI:29035"/>
        <label>1</label>
    </ligand>
</feature>
<dbReference type="InterPro" id="IPR033937">
    <property type="entry name" value="MGS_CPS_CarB"/>
</dbReference>
<evidence type="ECO:0000256" key="2">
    <source>
        <dbReference type="ARBA" id="ARBA00005077"/>
    </source>
</evidence>
<evidence type="ECO:0000256" key="5">
    <source>
        <dbReference type="ARBA" id="ARBA00022598"/>
    </source>
</evidence>
<feature type="binding site" evidence="16">
    <location>
        <position position="300"/>
    </location>
    <ligand>
        <name>Mn(2+)</name>
        <dbReference type="ChEBI" id="CHEBI:29035"/>
        <label>2</label>
    </ligand>
</feature>
<dbReference type="EC" id="6.3.5.5" evidence="16"/>
<dbReference type="UniPathway" id="UPA00070">
    <property type="reaction ID" value="UER00115"/>
</dbReference>
<feature type="binding site" evidence="16">
    <location>
        <position position="834"/>
    </location>
    <ligand>
        <name>Mn(2+)</name>
        <dbReference type="ChEBI" id="CHEBI:29035"/>
        <label>4</label>
    </ligand>
</feature>
<dbReference type="FunFam" id="3.30.470.20:FF:000026">
    <property type="entry name" value="Carbamoyl-phosphate synthase large chain"/>
    <property type="match status" value="1"/>
</dbReference>
<evidence type="ECO:0000256" key="14">
    <source>
        <dbReference type="ARBA" id="ARBA00047359"/>
    </source>
</evidence>
<dbReference type="InterPro" id="IPR011607">
    <property type="entry name" value="MGS-like_dom"/>
</dbReference>
<dbReference type="PANTHER" id="PTHR11405">
    <property type="entry name" value="CARBAMOYLTRANSFERASE FAMILY MEMBER"/>
    <property type="match status" value="1"/>
</dbReference>
<feature type="domain" description="MGS-like" evidence="18">
    <location>
        <begin position="932"/>
        <end position="1068"/>
    </location>
</feature>
<dbReference type="Gene3D" id="3.30.1490.20">
    <property type="entry name" value="ATP-grasp fold, A domain"/>
    <property type="match status" value="1"/>
</dbReference>
<evidence type="ECO:0000256" key="6">
    <source>
        <dbReference type="ARBA" id="ARBA00022605"/>
    </source>
</evidence>
<dbReference type="OrthoDB" id="9804197at2"/>
<dbReference type="InterPro" id="IPR058047">
    <property type="entry name" value="CPSase_preATP-grasp"/>
</dbReference>
<comment type="cofactor">
    <cofactor evidence="16">
        <name>Mg(2+)</name>
        <dbReference type="ChEBI" id="CHEBI:18420"/>
    </cofactor>
    <cofactor evidence="16">
        <name>Mn(2+)</name>
        <dbReference type="ChEBI" id="CHEBI:29035"/>
    </cofactor>
    <text evidence="16">Binds 4 Mg(2+) or Mn(2+) ions per subunit.</text>
</comment>
<evidence type="ECO:0000256" key="4">
    <source>
        <dbReference type="ARBA" id="ARBA00022571"/>
    </source>
</evidence>
<feature type="binding site" evidence="16">
    <location>
        <position position="175"/>
    </location>
    <ligand>
        <name>ATP</name>
        <dbReference type="ChEBI" id="CHEBI:30616"/>
        <label>1</label>
    </ligand>
</feature>
<dbReference type="GO" id="GO:0046872">
    <property type="term" value="F:metal ion binding"/>
    <property type="evidence" value="ECO:0007669"/>
    <property type="project" value="UniProtKB-KW"/>
</dbReference>
<comment type="domain">
    <text evidence="16">The large subunit is composed of 2 ATP-grasp domains that are involved in binding the 2 ATP molecules needed for carbamoyl phosphate synthesis. The N-terminal ATP-grasp domain (referred to as the carboxyphosphate synthetic component) catalyzes the ATP-dependent phosphorylation of hydrogencarbonate to carboxyphosphate and the subsequent nucleophilic attack by ammonia to form a carbamate intermediate. The C-terminal ATP-grasp domain (referred to as the carbamoyl phosphate synthetic component) then catalyzes the phosphorylation of carbamate with the second ATP to form the end product carbamoyl phosphate. The reactive and unstable enzyme intermediates are sequentially channeled from one active site to the next through the interior of the protein over a distance of at least 96 A.</text>
</comment>
<dbReference type="PROSITE" id="PS51855">
    <property type="entry name" value="MGS"/>
    <property type="match status" value="1"/>
</dbReference>
<keyword evidence="12 16" id="KW-0665">Pyrimidine biosynthesis</keyword>
<dbReference type="Proteomes" id="UP000295184">
    <property type="component" value="Unassembled WGS sequence"/>
</dbReference>
<dbReference type="FunFam" id="1.10.1030.10:FF:000002">
    <property type="entry name" value="Carbamoyl-phosphate synthase large chain"/>
    <property type="match status" value="1"/>
</dbReference>
<dbReference type="GO" id="GO:0004088">
    <property type="term" value="F:carbamoyl-phosphate synthase (glutamine-hydrolyzing) activity"/>
    <property type="evidence" value="ECO:0007669"/>
    <property type="project" value="UniProtKB-UniRule"/>
</dbReference>
<feature type="binding site" evidence="16">
    <location>
        <position position="129"/>
    </location>
    <ligand>
        <name>ATP</name>
        <dbReference type="ChEBI" id="CHEBI:30616"/>
        <label>1</label>
    </ligand>
</feature>
<dbReference type="InterPro" id="IPR005480">
    <property type="entry name" value="CPSase_lsu_oligo"/>
</dbReference>
<feature type="binding site" evidence="16">
    <location>
        <position position="169"/>
    </location>
    <ligand>
        <name>ATP</name>
        <dbReference type="ChEBI" id="CHEBI:30616"/>
        <label>1</label>
    </ligand>
</feature>
<organism evidence="19 20">
    <name type="scientific">Allofournierella massiliensis</name>
    <dbReference type="NCBI Taxonomy" id="1650663"/>
    <lineage>
        <taxon>Bacteria</taxon>
        <taxon>Bacillati</taxon>
        <taxon>Bacillota</taxon>
        <taxon>Clostridia</taxon>
        <taxon>Eubacteriales</taxon>
        <taxon>Oscillospiraceae</taxon>
        <taxon>Allofournierella</taxon>
    </lineage>
</organism>
<feature type="region of interest" description="Allosteric domain" evidence="16">
    <location>
        <begin position="930"/>
        <end position="1068"/>
    </location>
</feature>
<dbReference type="Gene3D" id="3.40.50.1380">
    <property type="entry name" value="Methylglyoxal synthase-like domain"/>
    <property type="match status" value="1"/>
</dbReference>
<dbReference type="Pfam" id="PF02786">
    <property type="entry name" value="CPSase_L_D2"/>
    <property type="match status" value="2"/>
</dbReference>
<dbReference type="GO" id="GO:0006541">
    <property type="term" value="P:glutamine metabolic process"/>
    <property type="evidence" value="ECO:0007669"/>
    <property type="project" value="TreeGrafter"/>
</dbReference>
<evidence type="ECO:0000256" key="11">
    <source>
        <dbReference type="ARBA" id="ARBA00022842"/>
    </source>
</evidence>
<dbReference type="RefSeq" id="WP_058963473.1">
    <property type="nucleotide sequence ID" value="NZ_CABKVM010000014.1"/>
</dbReference>
<keyword evidence="13" id="KW-0464">Manganese</keyword>
<evidence type="ECO:0000256" key="13">
    <source>
        <dbReference type="ARBA" id="ARBA00023211"/>
    </source>
</evidence>
<dbReference type="SUPFAM" id="SSF48108">
    <property type="entry name" value="Carbamoyl phosphate synthetase, large subunit connection domain"/>
    <property type="match status" value="1"/>
</dbReference>
<feature type="domain" description="ATP-grasp" evidence="17">
    <location>
        <begin position="670"/>
        <end position="861"/>
    </location>
</feature>
<comment type="subunit">
    <text evidence="16">Composed of two chains; the small (or glutamine) chain promotes the hydrolysis of glutamine to ammonia, which is used by the large (or ammonia) chain to synthesize carbamoyl phosphate. Tetramer of heterodimers (alpha,beta)4.</text>
</comment>
<dbReference type="SMART" id="SM00851">
    <property type="entry name" value="MGS"/>
    <property type="match status" value="1"/>
</dbReference>
<feature type="binding site" evidence="16">
    <location>
        <position position="832"/>
    </location>
    <ligand>
        <name>Mn(2+)</name>
        <dbReference type="ChEBI" id="CHEBI:29035"/>
        <label>4</label>
    </ligand>
</feature>
<keyword evidence="6 16" id="KW-0028">Amino-acid biosynthesis</keyword>
<dbReference type="GO" id="GO:0005737">
    <property type="term" value="C:cytoplasm"/>
    <property type="evidence" value="ECO:0007669"/>
    <property type="project" value="TreeGrafter"/>
</dbReference>
<dbReference type="InterPro" id="IPR036914">
    <property type="entry name" value="MGS-like_dom_sf"/>
</dbReference>
<dbReference type="EMBL" id="SLUM01000014">
    <property type="protein sequence ID" value="TCL56121.1"/>
    <property type="molecule type" value="Genomic_DNA"/>
</dbReference>
<comment type="function">
    <text evidence="16">Large subunit of the glutamine-dependent carbamoyl phosphate synthetase (CPSase). CPSase catalyzes the formation of carbamoyl phosphate from the ammonia moiety of glutamine, carbonate, and phosphate donated by ATP, constituting the first step of 2 biosynthetic pathways, one leading to arginine and/or urea and the other to pyrimidine nucleotides. The large subunit (synthetase) binds the substrates ammonia (free or transferred from glutamine from the small subunit), hydrogencarbonate and ATP and carries out an ATP-coupled ligase reaction, activating hydrogencarbonate by forming carboxy phosphate which reacts with ammonia to form carbamoyl phosphate.</text>
</comment>
<sequence>MPKDTSIKKVLVIGSGPIIIGQAAEFDYSGTQACRALKAEGIEVVLVNSNPATIMTDPNIADRVYVEPMTPEVIKRIIQKEKPDSILPNLGGQTGLNMAMTLAREGFLEAEGVRLLGCKPETIDRAEDRQLFKDTMEKLGEPCIPSKVVENLDDALAFAKEIDYPVIVRPAFTMGGTGGGICEDEAQLREIGTNGLRLSPIHQVLIEKCIAGWKEIEYEVMRDGKGNVITVCNMENFDPVGVHTGDSIVVAPSQTLSDKEYQMLRSSALRIITELGIEGGCNCQFALKPDSFEYAVIEVNPRVSRSSALASKATGYPIAKVATKIAIGYSLDEITNDITGQTCACFEPALDYCVVKFPKWPFDKFVYAKKDLGTQMMATGEVMAIGQSFEEALMKAVRSIELGLDTMDLPHLAECTDEEIHQKLHVCDSDRSFVVFEAIKRGFSFEEIYAATKIDYWFLSKLAKLADTEKRLAAGEMSMELYKLAKRQGFTDKAIKRISGCTELPARLRAGFKMVDTCAAEFAARTPYFYSSFDEENEAAQFIADHPTDKKKVLVFGSGPIRIGQGIEFDYCSVHCVWTLKKYGYEAVIANNNPETVSTDFDTGDRLYFDPLDPESVENILETEKPWACVVQFGGQTAIKLTKHLTELGVKLLGTPADAIDEAEDRERFDELLERCGIPRPKGHTVFTTEQALAAGSELGYPVLLRPSYVLGGQNMIIAYGPDDVTEYMAIIAEHTDMENPVLVDKYLMGTECEVDAICDGEDYLIPGMMEHVERAGIHSGDSISVYPPRTLSARIKQMLVEYTGRLARELKVVGLVNIQYVVYNNQVYVIEVNPRSSRTVPYISKVTGVPMVELAVRCMLGEKLKDMGWGTGIRPDAPYVAVKVPVFSFEKLHGVDTQLGPEMKSTGEVLGIARNFSDALLKGLVGAGYKFQKPRSGSCCLITVKNADKLEILDTAWQLKDMGYKLYATSGTAKTLNSNMIACNTVRRISDEHPNILDLLESGLVDYVISTSDHGRDPDLDSVKMRRKAVELSVPCLTAIDTAKVLVETLRSGATLDDVELIDISTL</sequence>
<feature type="binding site" evidence="16">
    <location>
        <position position="242"/>
    </location>
    <ligand>
        <name>ATP</name>
        <dbReference type="ChEBI" id="CHEBI:30616"/>
        <label>1</label>
    </ligand>
</feature>
<feature type="binding site" evidence="16">
    <location>
        <position position="300"/>
    </location>
    <ligand>
        <name>Mg(2+)</name>
        <dbReference type="ChEBI" id="CHEBI:18420"/>
        <label>2</label>
    </ligand>
</feature>
<dbReference type="Gene3D" id="3.30.470.20">
    <property type="entry name" value="ATP-grasp fold, B domain"/>
    <property type="match status" value="2"/>
</dbReference>
<feature type="binding site" evidence="16">
    <location>
        <position position="834"/>
    </location>
    <ligand>
        <name>Mg(2+)</name>
        <dbReference type="ChEBI" id="CHEBI:18420"/>
        <label>4</label>
    </ligand>
</feature>
<dbReference type="GO" id="GO:0006526">
    <property type="term" value="P:L-arginine biosynthetic process"/>
    <property type="evidence" value="ECO:0007669"/>
    <property type="project" value="UniProtKB-UniRule"/>
</dbReference>
<comment type="pathway">
    <text evidence="2 16">Amino-acid biosynthesis; L-arginine biosynthesis; carbamoyl phosphate from bicarbonate: step 1/1.</text>
</comment>
<proteinExistence type="inferred from homology"/>
<dbReference type="GO" id="GO:0005524">
    <property type="term" value="F:ATP binding"/>
    <property type="evidence" value="ECO:0007669"/>
    <property type="project" value="UniProtKB-UniRule"/>
</dbReference>
<dbReference type="FunFam" id="3.30.470.20:FF:000001">
    <property type="entry name" value="Carbamoyl-phosphate synthase large chain"/>
    <property type="match status" value="1"/>
</dbReference>
<dbReference type="Pfam" id="PF25596">
    <property type="entry name" value="CPSase_L_D1"/>
    <property type="match status" value="2"/>
</dbReference>
<dbReference type="InterPro" id="IPR036897">
    <property type="entry name" value="CarbamoylP_synth_lsu_oligo_sf"/>
</dbReference>
<feature type="binding site" evidence="16">
    <location>
        <position position="210"/>
    </location>
    <ligand>
        <name>ATP</name>
        <dbReference type="ChEBI" id="CHEBI:30616"/>
        <label>1</label>
    </ligand>
</feature>
<dbReference type="Pfam" id="PF02142">
    <property type="entry name" value="MGS"/>
    <property type="match status" value="1"/>
</dbReference>
<keyword evidence="5 16" id="KW-0436">Ligase</keyword>
<keyword evidence="7" id="KW-0479">Metal-binding</keyword>
<evidence type="ECO:0000256" key="15">
    <source>
        <dbReference type="ARBA" id="ARBA00048816"/>
    </source>
</evidence>
<feature type="binding site" evidence="16">
    <location>
        <position position="832"/>
    </location>
    <ligand>
        <name>ATP</name>
        <dbReference type="ChEBI" id="CHEBI:30616"/>
        <label>2</label>
    </ligand>
</feature>
<comment type="caution">
    <text evidence="19">The sequence shown here is derived from an EMBL/GenBank/DDBJ whole genome shotgun (WGS) entry which is preliminary data.</text>
</comment>
<comment type="catalytic activity">
    <reaction evidence="15 16">
        <text>hydrogencarbonate + L-glutamine + 2 ATP + H2O = carbamoyl phosphate + L-glutamate + 2 ADP + phosphate + 2 H(+)</text>
        <dbReference type="Rhea" id="RHEA:18633"/>
        <dbReference type="ChEBI" id="CHEBI:15377"/>
        <dbReference type="ChEBI" id="CHEBI:15378"/>
        <dbReference type="ChEBI" id="CHEBI:17544"/>
        <dbReference type="ChEBI" id="CHEBI:29985"/>
        <dbReference type="ChEBI" id="CHEBI:30616"/>
        <dbReference type="ChEBI" id="CHEBI:43474"/>
        <dbReference type="ChEBI" id="CHEBI:58228"/>
        <dbReference type="ChEBI" id="CHEBI:58359"/>
        <dbReference type="ChEBI" id="CHEBI:456216"/>
        <dbReference type="EC" id="6.3.5.5"/>
    </reaction>
</comment>
<dbReference type="NCBIfam" id="NF003671">
    <property type="entry name" value="PRK05294.1"/>
    <property type="match status" value="1"/>
</dbReference>
<dbReference type="InterPro" id="IPR005483">
    <property type="entry name" value="CPSase_dom"/>
</dbReference>
<feature type="binding site" evidence="16">
    <location>
        <position position="298"/>
    </location>
    <ligand>
        <name>Mg(2+)</name>
        <dbReference type="ChEBI" id="CHEBI:18420"/>
        <label>1</label>
    </ligand>
</feature>
<dbReference type="SMART" id="SM01096">
    <property type="entry name" value="CPSase_L_D3"/>
    <property type="match status" value="1"/>
</dbReference>
<evidence type="ECO:0000256" key="3">
    <source>
        <dbReference type="ARBA" id="ARBA00009799"/>
    </source>
</evidence>
<dbReference type="HAMAP" id="MF_01210_B">
    <property type="entry name" value="CPSase_L_chain_B"/>
    <property type="match status" value="1"/>
</dbReference>
<feature type="binding site" evidence="16">
    <location>
        <position position="284"/>
    </location>
    <ligand>
        <name>ATP</name>
        <dbReference type="ChEBI" id="CHEBI:30616"/>
        <label>1</label>
    </ligand>
</feature>
<dbReference type="InterPro" id="IPR013815">
    <property type="entry name" value="ATP_grasp_subdomain_1"/>
</dbReference>
<feature type="binding site" evidence="16">
    <location>
        <position position="298"/>
    </location>
    <ligand>
        <name>Mn(2+)</name>
        <dbReference type="ChEBI" id="CHEBI:29035"/>
        <label>1</label>
    </ligand>
</feature>
<dbReference type="Pfam" id="PF02787">
    <property type="entry name" value="CPSase_L_D3"/>
    <property type="match status" value="1"/>
</dbReference>
<dbReference type="NCBIfam" id="TIGR01369">
    <property type="entry name" value="CPSaseII_lrg"/>
    <property type="match status" value="1"/>
</dbReference>
<feature type="binding site" evidence="16">
    <location>
        <position position="298"/>
    </location>
    <ligand>
        <name>ATP</name>
        <dbReference type="ChEBI" id="CHEBI:30616"/>
        <label>1</label>
    </ligand>
</feature>
<feature type="binding site" evidence="16">
    <location>
        <position position="298"/>
    </location>
    <ligand>
        <name>Mg(2+)</name>
        <dbReference type="ChEBI" id="CHEBI:18420"/>
        <label>2</label>
    </ligand>
</feature>
<feature type="binding site" evidence="16">
    <location>
        <position position="176"/>
    </location>
    <ligand>
        <name>ATP</name>
        <dbReference type="ChEBI" id="CHEBI:30616"/>
        <label>1</label>
    </ligand>
</feature>
<keyword evidence="4 16" id="KW-0055">Arginine biosynthesis</keyword>
<feature type="domain" description="ATP-grasp" evidence="17">
    <location>
        <begin position="133"/>
        <end position="327"/>
    </location>
</feature>
<dbReference type="PROSITE" id="PS00866">
    <property type="entry name" value="CPSASE_1"/>
    <property type="match status" value="1"/>
</dbReference>
<protein>
    <recommendedName>
        <fullName evidence="16">Carbamoyl phosphate synthase large chain</fullName>
        <ecNumber evidence="16">6.3.4.16</ecNumber>
        <ecNumber evidence="16">6.3.5.5</ecNumber>
    </recommendedName>
    <alternativeName>
        <fullName evidence="16">Carbamoyl phosphate synthetase ammonia chain</fullName>
    </alternativeName>
</protein>
<comment type="pathway">
    <text evidence="16">Pyrimidine metabolism; UMP biosynthesis via de novo pathway; (S)-dihydroorotate from bicarbonate: step 1/3.</text>
</comment>
<dbReference type="Gene3D" id="3.40.50.20">
    <property type="match status" value="2"/>
</dbReference>
<keyword evidence="9 16" id="KW-0547">Nucleotide-binding</keyword>
<feature type="binding site" evidence="16">
    <location>
        <position position="780"/>
    </location>
    <ligand>
        <name>ATP</name>
        <dbReference type="ChEBI" id="CHEBI:30616"/>
        <label>2</label>
    </ligand>
</feature>
<dbReference type="SUPFAM" id="SSF52335">
    <property type="entry name" value="Methylglyoxal synthase-like"/>
    <property type="match status" value="1"/>
</dbReference>
<feature type="binding site" evidence="16">
    <location>
        <position position="284"/>
    </location>
    <ligand>
        <name>Mg(2+)</name>
        <dbReference type="ChEBI" id="CHEBI:18420"/>
        <label>1</label>
    </ligand>
</feature>
<feature type="binding site" evidence="16">
    <location>
        <position position="243"/>
    </location>
    <ligand>
        <name>ATP</name>
        <dbReference type="ChEBI" id="CHEBI:30616"/>
        <label>1</label>
    </ligand>
</feature>
<dbReference type="NCBIfam" id="NF009455">
    <property type="entry name" value="PRK12815.1"/>
    <property type="match status" value="1"/>
</dbReference>
<keyword evidence="11" id="KW-0460">Magnesium</keyword>
<feature type="binding site" evidence="16">
    <location>
        <position position="778"/>
    </location>
    <ligand>
        <name>ATP</name>
        <dbReference type="ChEBI" id="CHEBI:30616"/>
        <label>2</label>
    </ligand>
</feature>
<feature type="binding site" evidence="16">
    <location>
        <position position="748"/>
    </location>
    <ligand>
        <name>ATP</name>
        <dbReference type="ChEBI" id="CHEBI:30616"/>
        <label>2</label>
    </ligand>
</feature>
<evidence type="ECO:0000256" key="8">
    <source>
        <dbReference type="ARBA" id="ARBA00022737"/>
    </source>
</evidence>
<feature type="binding site" evidence="16">
    <location>
        <position position="752"/>
    </location>
    <ligand>
        <name>ATP</name>
        <dbReference type="ChEBI" id="CHEBI:30616"/>
        <label>2</label>
    </ligand>
</feature>
<comment type="similarity">
    <text evidence="3 16">Belongs to the CarB family.</text>
</comment>
<dbReference type="SUPFAM" id="SSF52440">
    <property type="entry name" value="PreATP-grasp domain"/>
    <property type="match status" value="2"/>
</dbReference>
<feature type="binding site" evidence="16">
    <location>
        <position position="706"/>
    </location>
    <ligand>
        <name>ATP</name>
        <dbReference type="ChEBI" id="CHEBI:30616"/>
        <label>2</label>
    </ligand>
</feature>
<dbReference type="PRINTS" id="PR00098">
    <property type="entry name" value="CPSASE"/>
</dbReference>
<dbReference type="EC" id="6.3.4.16" evidence="16"/>
<evidence type="ECO:0000256" key="12">
    <source>
        <dbReference type="ARBA" id="ARBA00022975"/>
    </source>
</evidence>
<feature type="binding site" evidence="16">
    <location>
        <position position="832"/>
    </location>
    <ligand>
        <name>Mn(2+)</name>
        <dbReference type="ChEBI" id="CHEBI:29035"/>
        <label>3</label>
    </ligand>
</feature>
<evidence type="ECO:0000256" key="16">
    <source>
        <dbReference type="HAMAP-Rule" id="MF_01210"/>
    </source>
</evidence>
<evidence type="ECO:0000259" key="18">
    <source>
        <dbReference type="PROSITE" id="PS51855"/>
    </source>
</evidence>
<dbReference type="CDD" id="cd01424">
    <property type="entry name" value="MGS_CPS_II"/>
    <property type="match status" value="1"/>
</dbReference>
<dbReference type="Gene3D" id="1.10.1030.10">
    <property type="entry name" value="Carbamoyl-phosphate synthetase, large subunit oligomerisation domain"/>
    <property type="match status" value="1"/>
</dbReference>
<feature type="binding site" evidence="16">
    <location>
        <position position="832"/>
    </location>
    <ligand>
        <name>Mg(2+)</name>
        <dbReference type="ChEBI" id="CHEBI:18420"/>
        <label>3</label>
    </ligand>
</feature>
<evidence type="ECO:0000256" key="7">
    <source>
        <dbReference type="ARBA" id="ARBA00022723"/>
    </source>
</evidence>
<feature type="binding site" evidence="16">
    <location>
        <position position="820"/>
    </location>
    <ligand>
        <name>Mg(2+)</name>
        <dbReference type="ChEBI" id="CHEBI:18420"/>
        <label>3</label>
    </ligand>
</feature>
<feature type="binding site" evidence="16">
    <location>
        <position position="215"/>
    </location>
    <ligand>
        <name>ATP</name>
        <dbReference type="ChEBI" id="CHEBI:30616"/>
        <label>1</label>
    </ligand>
</feature>
<dbReference type="InterPro" id="IPR016185">
    <property type="entry name" value="PreATP-grasp_dom_sf"/>
</dbReference>
<dbReference type="InterPro" id="IPR005479">
    <property type="entry name" value="CPAse_ATP-bd"/>
</dbReference>
<dbReference type="SUPFAM" id="SSF56059">
    <property type="entry name" value="Glutathione synthetase ATP-binding domain-like"/>
    <property type="match status" value="2"/>
</dbReference>
<evidence type="ECO:0000256" key="1">
    <source>
        <dbReference type="ARBA" id="ARBA00001936"/>
    </source>
</evidence>
<dbReference type="InterPro" id="IPR006275">
    <property type="entry name" value="CPSase_lsu"/>
</dbReference>
<dbReference type="PROSITE" id="PS50975">
    <property type="entry name" value="ATP_GRASP"/>
    <property type="match status" value="2"/>
</dbReference>
<dbReference type="GeneID" id="97381075"/>
<comment type="cofactor">
    <cofactor evidence="1">
        <name>Mn(2+)</name>
        <dbReference type="ChEBI" id="CHEBI:29035"/>
    </cofactor>
</comment>
<evidence type="ECO:0000313" key="20">
    <source>
        <dbReference type="Proteomes" id="UP000295184"/>
    </source>
</evidence>
<feature type="binding site" evidence="16">
    <location>
        <position position="241"/>
    </location>
    <ligand>
        <name>ATP</name>
        <dbReference type="ChEBI" id="CHEBI:30616"/>
        <label>1</label>
    </ligand>
</feature>
<dbReference type="STRING" id="1650663.GCA_001486665_00998"/>
<feature type="binding site" evidence="16">
    <location>
        <position position="746"/>
    </location>
    <ligand>
        <name>ATP</name>
        <dbReference type="ChEBI" id="CHEBI:30616"/>
        <label>2</label>
    </ligand>
</feature>
<dbReference type="GO" id="GO:0004087">
    <property type="term" value="F:carbamoyl-phosphate synthase (ammonia) activity"/>
    <property type="evidence" value="ECO:0007669"/>
    <property type="project" value="UniProtKB-EC"/>
</dbReference>
<accession>A0A4R1QSV3</accession>